<dbReference type="EMBL" id="JBEPEK010000051">
    <property type="protein sequence ID" value="MER7179755.1"/>
    <property type="molecule type" value="Genomic_DNA"/>
</dbReference>
<evidence type="ECO:0000313" key="2">
    <source>
        <dbReference type="Proteomes" id="UP001474181"/>
    </source>
</evidence>
<dbReference type="RefSeq" id="WP_350779217.1">
    <property type="nucleotide sequence ID" value="NZ_JBEPEK010000051.1"/>
</dbReference>
<reference evidence="1 2" key="1">
    <citation type="submission" date="2024-06" db="EMBL/GenBank/DDBJ databases">
        <title>The Natural Products Discovery Center: Release of the First 8490 Sequenced Strains for Exploring Actinobacteria Biosynthetic Diversity.</title>
        <authorList>
            <person name="Kalkreuter E."/>
            <person name="Kautsar S.A."/>
            <person name="Yang D."/>
            <person name="Bader C.D."/>
            <person name="Teijaro C.N."/>
            <person name="Fluegel L."/>
            <person name="Davis C.M."/>
            <person name="Simpson J.R."/>
            <person name="Lauterbach L."/>
            <person name="Steele A.D."/>
            <person name="Gui C."/>
            <person name="Meng S."/>
            <person name="Li G."/>
            <person name="Viehrig K."/>
            <person name="Ye F."/>
            <person name="Su P."/>
            <person name="Kiefer A.F."/>
            <person name="Nichols A."/>
            <person name="Cepeda A.J."/>
            <person name="Yan W."/>
            <person name="Fan B."/>
            <person name="Jiang Y."/>
            <person name="Adhikari A."/>
            <person name="Zheng C.-J."/>
            <person name="Schuster L."/>
            <person name="Cowan T.M."/>
            <person name="Smanski M.J."/>
            <person name="Chevrette M.G."/>
            <person name="De Carvalho L.P.S."/>
            <person name="Shen B."/>
        </authorList>
    </citation>
    <scope>NUCLEOTIDE SEQUENCE [LARGE SCALE GENOMIC DNA]</scope>
    <source>
        <strain evidence="1 2">NPDC000234</strain>
    </source>
</reference>
<evidence type="ECO:0000313" key="1">
    <source>
        <dbReference type="EMBL" id="MER7179755.1"/>
    </source>
</evidence>
<gene>
    <name evidence="1" type="ORF">ABT404_09765</name>
</gene>
<proteinExistence type="predicted"/>
<protein>
    <submittedName>
        <fullName evidence="1">Uncharacterized protein</fullName>
    </submittedName>
</protein>
<feature type="non-terminal residue" evidence="1">
    <location>
        <position position="68"/>
    </location>
</feature>
<keyword evidence="2" id="KW-1185">Reference proteome</keyword>
<comment type="caution">
    <text evidence="1">The sequence shown here is derived from an EMBL/GenBank/DDBJ whole genome shotgun (WGS) entry which is preliminary data.</text>
</comment>
<organism evidence="1 2">
    <name type="scientific">Streptomyces hyaluromycini</name>
    <dbReference type="NCBI Taxonomy" id="1377993"/>
    <lineage>
        <taxon>Bacteria</taxon>
        <taxon>Bacillati</taxon>
        <taxon>Actinomycetota</taxon>
        <taxon>Actinomycetes</taxon>
        <taxon>Kitasatosporales</taxon>
        <taxon>Streptomycetaceae</taxon>
        <taxon>Streptomyces</taxon>
    </lineage>
</organism>
<dbReference type="Proteomes" id="UP001474181">
    <property type="component" value="Unassembled WGS sequence"/>
</dbReference>
<sequence length="68" mass="7153">MKLGRISTPSPDGEQIRLVAVRPDEGRVIDLARAYALARQAQRATPDAARRLAAAHFPSSMAAAIAAG</sequence>
<name>A0ABV1WSC6_9ACTN</name>
<accession>A0ABV1WSC6</accession>